<reference evidence="1" key="1">
    <citation type="submission" date="2021-01" db="EMBL/GenBank/DDBJ databases">
        <authorList>
            <consortium name="Genoscope - CEA"/>
            <person name="William W."/>
        </authorList>
    </citation>
    <scope>NUCLEOTIDE SEQUENCE</scope>
</reference>
<accession>A0A8S1NI45</accession>
<gene>
    <name evidence="1" type="ORF">PSON_ATCC_30995.1.T0530041</name>
</gene>
<dbReference type="AlphaFoldDB" id="A0A8S1NI45"/>
<keyword evidence="2" id="KW-1185">Reference proteome</keyword>
<evidence type="ECO:0000313" key="1">
    <source>
        <dbReference type="EMBL" id="CAD8088675.1"/>
    </source>
</evidence>
<proteinExistence type="predicted"/>
<dbReference type="OrthoDB" id="3821113at2759"/>
<comment type="caution">
    <text evidence="1">The sequence shown here is derived from an EMBL/GenBank/DDBJ whole genome shotgun (WGS) entry which is preliminary data.</text>
</comment>
<organism evidence="1 2">
    <name type="scientific">Paramecium sonneborni</name>
    <dbReference type="NCBI Taxonomy" id="65129"/>
    <lineage>
        <taxon>Eukaryota</taxon>
        <taxon>Sar</taxon>
        <taxon>Alveolata</taxon>
        <taxon>Ciliophora</taxon>
        <taxon>Intramacronucleata</taxon>
        <taxon>Oligohymenophorea</taxon>
        <taxon>Peniculida</taxon>
        <taxon>Parameciidae</taxon>
        <taxon>Paramecium</taxon>
    </lineage>
</organism>
<dbReference type="Proteomes" id="UP000692954">
    <property type="component" value="Unassembled WGS sequence"/>
</dbReference>
<protein>
    <submittedName>
        <fullName evidence="1">Uncharacterized protein</fullName>
    </submittedName>
</protein>
<sequence>MNGVVRQGNDIDLLSTQKNLSAKFNVKYIVNLILIYEDDKTYFKQQEIIIYRQR</sequence>
<name>A0A8S1NI45_9CILI</name>
<dbReference type="EMBL" id="CAJJDN010000053">
    <property type="protein sequence ID" value="CAD8088675.1"/>
    <property type="molecule type" value="Genomic_DNA"/>
</dbReference>
<evidence type="ECO:0000313" key="2">
    <source>
        <dbReference type="Proteomes" id="UP000692954"/>
    </source>
</evidence>